<evidence type="ECO:0000256" key="8">
    <source>
        <dbReference type="SAM" id="MobiDB-lite"/>
    </source>
</evidence>
<feature type="compositionally biased region" description="Polar residues" evidence="8">
    <location>
        <begin position="266"/>
        <end position="283"/>
    </location>
</feature>
<gene>
    <name evidence="12" type="primary">RvY_10627</name>
    <name evidence="12" type="synonym">RvY_10627.2</name>
    <name evidence="12" type="ORF">RvY_10627-2</name>
</gene>
<keyword evidence="13" id="KW-1185">Reference proteome</keyword>
<proteinExistence type="inferred from homology"/>
<accession>A0A1D1VFU6</accession>
<evidence type="ECO:0000256" key="2">
    <source>
        <dbReference type="ARBA" id="ARBA00009657"/>
    </source>
</evidence>
<sequence length="283" mass="31079">MLIGSAIAFSTAHFIALSLDCKQVQLEGNWDTRSHSNASCGASCACNRKDFAPVCDTSSSVSYFSPCHAGCARSSILNGTRQYMDCKCLSTDNGTELLKENLADAEYSGVTAGFCRTLCTNFYVYMTVMFILKAIGAFPLSGTIMLTFRLVEPELKSMANAVSALLMSAFGYFPAPILMGAIIDSTCILWKERACGEKGSCLLYDTDQFRFRMHFAVGVCKLLVLLLEIYVFFKVKNLRFEDEDDDGDDEVKDRAKTAEIEMGTTPKISGNPQSLPSTRTITK</sequence>
<evidence type="ECO:0000256" key="4">
    <source>
        <dbReference type="ARBA" id="ARBA00022692"/>
    </source>
</evidence>
<keyword evidence="3" id="KW-1003">Cell membrane</keyword>
<evidence type="ECO:0000256" key="7">
    <source>
        <dbReference type="ARBA" id="ARBA00023157"/>
    </source>
</evidence>
<evidence type="ECO:0000313" key="12">
    <source>
        <dbReference type="EMBL" id="GAU99665.1"/>
    </source>
</evidence>
<dbReference type="GO" id="GO:0043252">
    <property type="term" value="P:sodium-independent organic anion transport"/>
    <property type="evidence" value="ECO:0007669"/>
    <property type="project" value="TreeGrafter"/>
</dbReference>
<feature type="transmembrane region" description="Helical" evidence="9">
    <location>
        <begin position="213"/>
        <end position="233"/>
    </location>
</feature>
<dbReference type="InterPro" id="IPR004156">
    <property type="entry name" value="OATP"/>
</dbReference>
<dbReference type="OrthoDB" id="5062115at2759"/>
<evidence type="ECO:0000259" key="11">
    <source>
        <dbReference type="PROSITE" id="PS51465"/>
    </source>
</evidence>
<evidence type="ECO:0000313" key="13">
    <source>
        <dbReference type="Proteomes" id="UP000186922"/>
    </source>
</evidence>
<protein>
    <recommendedName>
        <fullName evidence="11">Kazal-like domain-containing protein</fullName>
    </recommendedName>
</protein>
<dbReference type="GO" id="GO:0015347">
    <property type="term" value="F:sodium-independent organic anion transmembrane transporter activity"/>
    <property type="evidence" value="ECO:0007669"/>
    <property type="project" value="TreeGrafter"/>
</dbReference>
<comment type="similarity">
    <text evidence="2">Belongs to the organo anion transporter (TC 2.A.60) family.</text>
</comment>
<keyword evidence="7" id="KW-1015">Disulfide bond</keyword>
<keyword evidence="5 9" id="KW-1133">Transmembrane helix</keyword>
<evidence type="ECO:0000256" key="1">
    <source>
        <dbReference type="ARBA" id="ARBA00004651"/>
    </source>
</evidence>
<feature type="chain" id="PRO_5008898380" description="Kazal-like domain-containing protein" evidence="10">
    <location>
        <begin position="19"/>
        <end position="283"/>
    </location>
</feature>
<organism evidence="12 13">
    <name type="scientific">Ramazzottius varieornatus</name>
    <name type="common">Water bear</name>
    <name type="synonym">Tardigrade</name>
    <dbReference type="NCBI Taxonomy" id="947166"/>
    <lineage>
        <taxon>Eukaryota</taxon>
        <taxon>Metazoa</taxon>
        <taxon>Ecdysozoa</taxon>
        <taxon>Tardigrada</taxon>
        <taxon>Eutardigrada</taxon>
        <taxon>Parachela</taxon>
        <taxon>Hypsibioidea</taxon>
        <taxon>Ramazzottiidae</taxon>
        <taxon>Ramazzottius</taxon>
    </lineage>
</organism>
<feature type="signal peptide" evidence="10">
    <location>
        <begin position="1"/>
        <end position="18"/>
    </location>
</feature>
<dbReference type="EMBL" id="BDGG01000005">
    <property type="protein sequence ID" value="GAU99665.1"/>
    <property type="molecule type" value="Genomic_DNA"/>
</dbReference>
<dbReference type="PANTHER" id="PTHR11388:SF76">
    <property type="entry name" value="SOLUTE CARRIER ORGANIC ANION TRANSPORTER FAMILY MEMBER"/>
    <property type="match status" value="1"/>
</dbReference>
<keyword evidence="6 9" id="KW-0472">Membrane</keyword>
<dbReference type="Proteomes" id="UP000186922">
    <property type="component" value="Unassembled WGS sequence"/>
</dbReference>
<dbReference type="PROSITE" id="PS51465">
    <property type="entry name" value="KAZAL_2"/>
    <property type="match status" value="1"/>
</dbReference>
<dbReference type="AlphaFoldDB" id="A0A1D1VFU6"/>
<feature type="region of interest" description="Disordered" evidence="8">
    <location>
        <begin position="243"/>
        <end position="283"/>
    </location>
</feature>
<feature type="domain" description="Kazal-like" evidence="11">
    <location>
        <begin position="34"/>
        <end position="90"/>
    </location>
</feature>
<keyword evidence="10" id="KW-0732">Signal</keyword>
<comment type="subcellular location">
    <subcellularLocation>
        <location evidence="1">Cell membrane</location>
        <topology evidence="1">Multi-pass membrane protein</topology>
    </subcellularLocation>
</comment>
<name>A0A1D1VFU6_RAMVA</name>
<reference evidence="12 13" key="1">
    <citation type="journal article" date="2016" name="Nat. Commun.">
        <title>Extremotolerant tardigrade genome and improved radiotolerance of human cultured cells by tardigrade-unique protein.</title>
        <authorList>
            <person name="Hashimoto T."/>
            <person name="Horikawa D.D."/>
            <person name="Saito Y."/>
            <person name="Kuwahara H."/>
            <person name="Kozuka-Hata H."/>
            <person name="Shin-I T."/>
            <person name="Minakuchi Y."/>
            <person name="Ohishi K."/>
            <person name="Motoyama A."/>
            <person name="Aizu T."/>
            <person name="Enomoto A."/>
            <person name="Kondo K."/>
            <person name="Tanaka S."/>
            <person name="Hara Y."/>
            <person name="Koshikawa S."/>
            <person name="Sagara H."/>
            <person name="Miura T."/>
            <person name="Yokobori S."/>
            <person name="Miyagawa K."/>
            <person name="Suzuki Y."/>
            <person name="Kubo T."/>
            <person name="Oyama M."/>
            <person name="Kohara Y."/>
            <person name="Fujiyama A."/>
            <person name="Arakawa K."/>
            <person name="Katayama T."/>
            <person name="Toyoda A."/>
            <person name="Kunieda T."/>
        </authorList>
    </citation>
    <scope>NUCLEOTIDE SEQUENCE [LARGE SCALE GENOMIC DNA]</scope>
    <source>
        <strain evidence="12 13">YOKOZUNA-1</strain>
    </source>
</reference>
<comment type="caution">
    <text evidence="12">The sequence shown here is derived from an EMBL/GenBank/DDBJ whole genome shotgun (WGS) entry which is preliminary data.</text>
</comment>
<feature type="transmembrane region" description="Helical" evidence="9">
    <location>
        <begin position="160"/>
        <end position="183"/>
    </location>
</feature>
<evidence type="ECO:0000256" key="3">
    <source>
        <dbReference type="ARBA" id="ARBA00022475"/>
    </source>
</evidence>
<dbReference type="InterPro" id="IPR036259">
    <property type="entry name" value="MFS_trans_sf"/>
</dbReference>
<evidence type="ECO:0000256" key="5">
    <source>
        <dbReference type="ARBA" id="ARBA00022989"/>
    </source>
</evidence>
<evidence type="ECO:0000256" key="10">
    <source>
        <dbReference type="SAM" id="SignalP"/>
    </source>
</evidence>
<dbReference type="GO" id="GO:0016323">
    <property type="term" value="C:basolateral plasma membrane"/>
    <property type="evidence" value="ECO:0007669"/>
    <property type="project" value="TreeGrafter"/>
</dbReference>
<evidence type="ECO:0000256" key="6">
    <source>
        <dbReference type="ARBA" id="ARBA00023136"/>
    </source>
</evidence>
<feature type="transmembrane region" description="Helical" evidence="9">
    <location>
        <begin position="122"/>
        <end position="148"/>
    </location>
</feature>
<keyword evidence="4 9" id="KW-0812">Transmembrane</keyword>
<dbReference type="Pfam" id="PF03137">
    <property type="entry name" value="OATP"/>
    <property type="match status" value="1"/>
</dbReference>
<dbReference type="InterPro" id="IPR002350">
    <property type="entry name" value="Kazal_dom"/>
</dbReference>
<evidence type="ECO:0000256" key="9">
    <source>
        <dbReference type="SAM" id="Phobius"/>
    </source>
</evidence>
<dbReference type="PANTHER" id="PTHR11388">
    <property type="entry name" value="ORGANIC ANION TRANSPORTER"/>
    <property type="match status" value="1"/>
</dbReference>
<dbReference type="SUPFAM" id="SSF103473">
    <property type="entry name" value="MFS general substrate transporter"/>
    <property type="match status" value="1"/>
</dbReference>
<dbReference type="STRING" id="947166.A0A1D1VFU6"/>